<dbReference type="KEGG" id="vg:40078944"/>
<sequence length="315" mass="33536">MSEYDEPVEVSADRPPFAMIPNWLLSASSHAYRLYGLLHSYADNTSREAWPSRATLARQMGMAKAGTLQPYIKELEDLGAITVIRSTGEDGTNRVNRYRLHQRSTGVGPSAGPPPASGVSEGTPVGGGRPVDGPRGGPVSGPRVGPSAGPELEPLNLEPVEPEPLFTTEPADAVPAQPSAEPEAEDGPNTNTLLGLWLDHCPARPPQRVIGQMAREIKALLDEGIAYDHVSNGLAEWHRRGEMGPSALPSFVNAVMQRQATAPAMPNTAPAPVRGGAPRVATADRNIQDTLSLLSPEYRAQMELGMNRPAGELEA</sequence>
<keyword evidence="3" id="KW-1185">Reference proteome</keyword>
<accession>A0A0U4B4D1</accession>
<dbReference type="Proteomes" id="UP000222336">
    <property type="component" value="Segment"/>
</dbReference>
<gene>
    <name evidence="2" type="primary">88</name>
    <name evidence="2" type="ORF">LAROYE_88</name>
</gene>
<dbReference type="Gene3D" id="1.10.10.10">
    <property type="entry name" value="Winged helix-like DNA-binding domain superfamily/Winged helix DNA-binding domain"/>
    <property type="match status" value="1"/>
</dbReference>
<protein>
    <submittedName>
        <fullName evidence="2">HTH DNA binding domain protein</fullName>
    </submittedName>
</protein>
<feature type="compositionally biased region" description="Gly residues" evidence="1">
    <location>
        <begin position="124"/>
        <end position="139"/>
    </location>
</feature>
<dbReference type="InterPro" id="IPR036388">
    <property type="entry name" value="WH-like_DNA-bd_sf"/>
</dbReference>
<organism evidence="2 3">
    <name type="scientific">Arthrobacter phage Laroye</name>
    <dbReference type="NCBI Taxonomy" id="1772305"/>
    <lineage>
        <taxon>Viruses</taxon>
        <taxon>Duplodnaviria</taxon>
        <taxon>Heunggongvirae</taxon>
        <taxon>Uroviricota</taxon>
        <taxon>Caudoviricetes</taxon>
        <taxon>Laroyevirus</taxon>
        <taxon>Laroyevirus laroye</taxon>
    </lineage>
</organism>
<evidence type="ECO:0000256" key="1">
    <source>
        <dbReference type="SAM" id="MobiDB-lite"/>
    </source>
</evidence>
<name>A0A0U4B4D1_9CAUD</name>
<proteinExistence type="predicted"/>
<dbReference type="Pfam" id="PF13730">
    <property type="entry name" value="HTH_36"/>
    <property type="match status" value="1"/>
</dbReference>
<feature type="region of interest" description="Disordered" evidence="1">
    <location>
        <begin position="103"/>
        <end position="189"/>
    </location>
</feature>
<dbReference type="EMBL" id="KU160654">
    <property type="protein sequence ID" value="ALY09613.1"/>
    <property type="molecule type" value="Genomic_DNA"/>
</dbReference>
<dbReference type="RefSeq" id="YP_009603078.1">
    <property type="nucleotide sequence ID" value="NC_041947.1"/>
</dbReference>
<evidence type="ECO:0000313" key="2">
    <source>
        <dbReference type="EMBL" id="ALY09613.1"/>
    </source>
</evidence>
<dbReference type="GeneID" id="40078944"/>
<feature type="compositionally biased region" description="Low complexity" evidence="1">
    <location>
        <begin position="140"/>
        <end position="165"/>
    </location>
</feature>
<reference evidence="3" key="1">
    <citation type="submission" date="2015-11" db="EMBL/GenBank/DDBJ databases">
        <authorList>
            <person name="Dogans D."/>
            <person name="Schneider V.M."/>
            <person name="Bradley K.W."/>
            <person name="Asai D.J."/>
            <person name="Bowman C.A."/>
            <person name="Russell D.A."/>
            <person name="Pope W.H."/>
            <person name="Jacobs-Sera D."/>
            <person name="Hendrix R.W."/>
            <person name="Hatfull G.F."/>
        </authorList>
    </citation>
    <scope>NUCLEOTIDE SEQUENCE [LARGE SCALE GENOMIC DNA]</scope>
</reference>
<evidence type="ECO:0000313" key="3">
    <source>
        <dbReference type="Proteomes" id="UP000222336"/>
    </source>
</evidence>